<organism evidence="19 20">
    <name type="scientific">Thiohalophilus thiocyanatoxydans</name>
    <dbReference type="NCBI Taxonomy" id="381308"/>
    <lineage>
        <taxon>Bacteria</taxon>
        <taxon>Pseudomonadati</taxon>
        <taxon>Pseudomonadota</taxon>
        <taxon>Gammaproteobacteria</taxon>
        <taxon>Thiohalomonadales</taxon>
        <taxon>Thiohalophilaceae</taxon>
        <taxon>Thiohalophilus</taxon>
    </lineage>
</organism>
<feature type="transmembrane region" description="Helical" evidence="16">
    <location>
        <begin position="6"/>
        <end position="26"/>
    </location>
</feature>
<comment type="subunit">
    <text evidence="14">F-type ATPases have 2 components, F(1) - the catalytic core - and F(0) - the membrane proton channel. F(1) has five subunits: alpha(3), beta(3), gamma(1), delta(1), epsilon(1). F(0) has four main subunits: a(1), b(2) and c(10-14). The alpha and beta chains form an alternating ring which encloses part of the gamma chain. F(1) is attached to F(0) by a central stalk formed by the gamma and epsilon chains, while a peripheral stalk is formed by the delta and b chains.</text>
</comment>
<keyword evidence="20" id="KW-1185">Reference proteome</keyword>
<dbReference type="SUPFAM" id="SSF81573">
    <property type="entry name" value="F1F0 ATP synthase subunit B, membrane domain"/>
    <property type="match status" value="1"/>
</dbReference>
<feature type="coiled-coil region" evidence="18">
    <location>
        <begin position="62"/>
        <end position="126"/>
    </location>
</feature>
<dbReference type="FunFam" id="1.20.5.620:FF:000001">
    <property type="entry name" value="ATP synthase subunit b"/>
    <property type="match status" value="1"/>
</dbReference>
<dbReference type="InterPro" id="IPR005864">
    <property type="entry name" value="ATP_synth_F0_bsu_bac"/>
</dbReference>
<reference evidence="19 20" key="1">
    <citation type="submission" date="2019-03" db="EMBL/GenBank/DDBJ databases">
        <title>Genomic Encyclopedia of Type Strains, Phase IV (KMG-IV): sequencing the most valuable type-strain genomes for metagenomic binning, comparative biology and taxonomic classification.</title>
        <authorList>
            <person name="Goeker M."/>
        </authorList>
    </citation>
    <scope>NUCLEOTIDE SEQUENCE [LARGE SCALE GENOMIC DNA]</scope>
    <source>
        <strain evidence="19 20">DSM 16326</strain>
    </source>
</reference>
<evidence type="ECO:0000313" key="20">
    <source>
        <dbReference type="Proteomes" id="UP000294914"/>
    </source>
</evidence>
<evidence type="ECO:0000256" key="11">
    <source>
        <dbReference type="ARBA" id="ARBA00023310"/>
    </source>
</evidence>
<gene>
    <name evidence="16" type="primary">atpF</name>
    <name evidence="19" type="ORF">EDC23_0086</name>
</gene>
<evidence type="ECO:0000256" key="13">
    <source>
        <dbReference type="ARBA" id="ARBA00025614"/>
    </source>
</evidence>
<evidence type="ECO:0000256" key="17">
    <source>
        <dbReference type="RuleBase" id="RU003848"/>
    </source>
</evidence>
<dbReference type="NCBIfam" id="NF004413">
    <property type="entry name" value="PRK05759.1-4"/>
    <property type="match status" value="1"/>
</dbReference>
<comment type="subunit">
    <text evidence="16">F-type ATPases have 2 components, F(1) - the catalytic core - and F(0) - the membrane proton channel. F(1) has five subunits: alpha(3), beta(3), gamma(1), delta(1), epsilon(1). F(0) has three main subunits: a(1), b(2) and c(10-14). The alpha and beta chains form an alternating ring which encloses part of the gamma chain. F(1) is attached to F(0) by a central stalk formed by the gamma and epsilon chains, while a peripheral stalk is formed by the delta and b chains.</text>
</comment>
<evidence type="ECO:0000256" key="4">
    <source>
        <dbReference type="ARBA" id="ARBA00022519"/>
    </source>
</evidence>
<evidence type="ECO:0000313" key="19">
    <source>
        <dbReference type="EMBL" id="TDY03717.1"/>
    </source>
</evidence>
<dbReference type="Pfam" id="PF00430">
    <property type="entry name" value="ATP-synt_B"/>
    <property type="match status" value="1"/>
</dbReference>
<protein>
    <recommendedName>
        <fullName evidence="16">ATP synthase subunit b</fullName>
    </recommendedName>
    <alternativeName>
        <fullName evidence="16">ATP synthase F(0) sector subunit b</fullName>
    </alternativeName>
    <alternativeName>
        <fullName evidence="16">ATPase subunit I</fullName>
    </alternativeName>
    <alternativeName>
        <fullName evidence="16">F-type ATPase subunit b</fullName>
        <shortName evidence="16">F-ATPase subunit b</shortName>
    </alternativeName>
</protein>
<proteinExistence type="inferred from homology"/>
<keyword evidence="4" id="KW-0997">Cell inner membrane</keyword>
<evidence type="ECO:0000256" key="1">
    <source>
        <dbReference type="ARBA" id="ARBA00005513"/>
    </source>
</evidence>
<dbReference type="GO" id="GO:0045259">
    <property type="term" value="C:proton-transporting ATP synthase complex"/>
    <property type="evidence" value="ECO:0007669"/>
    <property type="project" value="UniProtKB-KW"/>
</dbReference>
<comment type="function">
    <text evidence="12 16">F(1)F(0) ATP synthase produces ATP from ADP in the presence of a proton or sodium gradient. F-type ATPases consist of two structural domains, F(1) containing the extramembraneous catalytic core and F(0) containing the membrane proton channel, linked together by a central stalk and a peripheral stalk. During catalysis, ATP synthesis in the catalytic domain of F(1) is coupled via a rotary mechanism of the central stalk subunits to proton translocation.</text>
</comment>
<keyword evidence="5 16" id="KW-0138">CF(0)</keyword>
<keyword evidence="18" id="KW-0175">Coiled coil</keyword>
<dbReference type="NCBIfam" id="NF004411">
    <property type="entry name" value="PRK05759.1-2"/>
    <property type="match status" value="1"/>
</dbReference>
<evidence type="ECO:0000256" key="14">
    <source>
        <dbReference type="ARBA" id="ARBA00026054"/>
    </source>
</evidence>
<dbReference type="EMBL" id="SOQX01000001">
    <property type="protein sequence ID" value="TDY03717.1"/>
    <property type="molecule type" value="Genomic_DNA"/>
</dbReference>
<dbReference type="AlphaFoldDB" id="A0A4R8J0A6"/>
<keyword evidence="8 16" id="KW-1133">Transmembrane helix</keyword>
<dbReference type="CDD" id="cd06503">
    <property type="entry name" value="ATP-synt_Fo_b"/>
    <property type="match status" value="1"/>
</dbReference>
<dbReference type="HAMAP" id="MF_01398">
    <property type="entry name" value="ATP_synth_b_bprime"/>
    <property type="match status" value="1"/>
</dbReference>
<dbReference type="GO" id="GO:0012505">
    <property type="term" value="C:endomembrane system"/>
    <property type="evidence" value="ECO:0007669"/>
    <property type="project" value="UniProtKB-SubCell"/>
</dbReference>
<comment type="subcellular location">
    <subcellularLocation>
        <location evidence="16">Cell membrane</location>
        <topology evidence="16">Single-pass membrane protein</topology>
    </subcellularLocation>
    <subcellularLocation>
        <location evidence="15">Endomembrane system</location>
        <topology evidence="15">Single-pass membrane protein</topology>
    </subcellularLocation>
</comment>
<dbReference type="InterPro" id="IPR002146">
    <property type="entry name" value="ATP_synth_b/b'su_bac/chlpt"/>
</dbReference>
<dbReference type="OrthoDB" id="9788020at2"/>
<keyword evidence="6 16" id="KW-0812">Transmembrane</keyword>
<accession>A0A4R8J0A6</accession>
<name>A0A4R8J0A6_9GAMM</name>
<evidence type="ECO:0000256" key="7">
    <source>
        <dbReference type="ARBA" id="ARBA00022781"/>
    </source>
</evidence>
<comment type="caution">
    <text evidence="19">The sequence shown here is derived from an EMBL/GenBank/DDBJ whole genome shotgun (WGS) entry which is preliminary data.</text>
</comment>
<dbReference type="RefSeq" id="WP_134080305.1">
    <property type="nucleotide sequence ID" value="NZ_SOQX01000001.1"/>
</dbReference>
<keyword evidence="3 16" id="KW-1003">Cell membrane</keyword>
<evidence type="ECO:0000256" key="10">
    <source>
        <dbReference type="ARBA" id="ARBA00023136"/>
    </source>
</evidence>
<evidence type="ECO:0000256" key="2">
    <source>
        <dbReference type="ARBA" id="ARBA00022448"/>
    </source>
</evidence>
<evidence type="ECO:0000256" key="5">
    <source>
        <dbReference type="ARBA" id="ARBA00022547"/>
    </source>
</evidence>
<evidence type="ECO:0000256" key="6">
    <source>
        <dbReference type="ARBA" id="ARBA00022692"/>
    </source>
</evidence>
<evidence type="ECO:0000256" key="12">
    <source>
        <dbReference type="ARBA" id="ARBA00025198"/>
    </source>
</evidence>
<dbReference type="PANTHER" id="PTHR33445">
    <property type="entry name" value="ATP SYNTHASE SUBUNIT B', CHLOROPLASTIC"/>
    <property type="match status" value="1"/>
</dbReference>
<evidence type="ECO:0000256" key="8">
    <source>
        <dbReference type="ARBA" id="ARBA00022989"/>
    </source>
</evidence>
<dbReference type="InterPro" id="IPR028987">
    <property type="entry name" value="ATP_synth_B-like_membr_sf"/>
</dbReference>
<dbReference type="Proteomes" id="UP000294914">
    <property type="component" value="Unassembled WGS sequence"/>
</dbReference>
<evidence type="ECO:0000256" key="9">
    <source>
        <dbReference type="ARBA" id="ARBA00023065"/>
    </source>
</evidence>
<dbReference type="Gene3D" id="1.20.5.620">
    <property type="entry name" value="F1F0 ATP synthase subunit B, membrane domain"/>
    <property type="match status" value="1"/>
</dbReference>
<evidence type="ECO:0000256" key="18">
    <source>
        <dbReference type="SAM" id="Coils"/>
    </source>
</evidence>
<keyword evidence="7 16" id="KW-0375">Hydrogen ion transport</keyword>
<dbReference type="PANTHER" id="PTHR33445:SF1">
    <property type="entry name" value="ATP SYNTHASE SUBUNIT B"/>
    <property type="match status" value="1"/>
</dbReference>
<keyword evidence="9 16" id="KW-0406">Ion transport</keyword>
<comment type="function">
    <text evidence="13">Component of the F(0) channel, it forms part of the peripheral stalk, linking F(1) to F(0). The b'-subunit is a diverged and duplicated form of b found in plants and photosynthetic bacteria.</text>
</comment>
<dbReference type="GO" id="GO:0046961">
    <property type="term" value="F:proton-transporting ATPase activity, rotational mechanism"/>
    <property type="evidence" value="ECO:0007669"/>
    <property type="project" value="TreeGrafter"/>
</dbReference>
<dbReference type="GO" id="GO:0046933">
    <property type="term" value="F:proton-transporting ATP synthase activity, rotational mechanism"/>
    <property type="evidence" value="ECO:0007669"/>
    <property type="project" value="UniProtKB-UniRule"/>
</dbReference>
<keyword evidence="2 16" id="KW-0813">Transport</keyword>
<dbReference type="InterPro" id="IPR050059">
    <property type="entry name" value="ATP_synthase_B_chain"/>
</dbReference>
<evidence type="ECO:0000256" key="3">
    <source>
        <dbReference type="ARBA" id="ARBA00022475"/>
    </source>
</evidence>
<dbReference type="NCBIfam" id="TIGR01144">
    <property type="entry name" value="ATP_synt_b"/>
    <property type="match status" value="1"/>
</dbReference>
<comment type="similarity">
    <text evidence="1 16 17">Belongs to the ATPase B chain family.</text>
</comment>
<dbReference type="GO" id="GO:0005886">
    <property type="term" value="C:plasma membrane"/>
    <property type="evidence" value="ECO:0007669"/>
    <property type="project" value="UniProtKB-SubCell"/>
</dbReference>
<sequence length="156" mass="17346">MNINLTLIGQTLTFIVFVWFCMKFVWPPIMNALNERKKKIADGLAAAERGAHEKELAEKKAAEVLHEAKQQAQDIINQAQKRASEIVEESKETARSEGERIIATANAEIEQEVNRAREELRGQVASLAVAGAGKILKREIDAKANEDLLKDLVAQI</sequence>
<keyword evidence="11 16" id="KW-0066">ATP synthesis</keyword>
<evidence type="ECO:0000256" key="16">
    <source>
        <dbReference type="HAMAP-Rule" id="MF_01398"/>
    </source>
</evidence>
<evidence type="ECO:0000256" key="15">
    <source>
        <dbReference type="ARBA" id="ARBA00037847"/>
    </source>
</evidence>
<keyword evidence="10 16" id="KW-0472">Membrane</keyword>